<name>A0AAV9AIH1_ACOGR</name>
<sequence length="102" mass="11431">MITNHAGAHPFMIRPPHVLPLLPGENKPSLLRLHRKLSIHTVDSVSLNRVHCTVTVALAPEINAPRDRTILGRTSAVKSRSNRYQPKIHKPPDKKRPTTSRS</sequence>
<protein>
    <submittedName>
        <fullName evidence="2">Uncharacterized protein</fullName>
    </submittedName>
</protein>
<reference evidence="2" key="1">
    <citation type="journal article" date="2023" name="Nat. Commun.">
        <title>Diploid and tetraploid genomes of Acorus and the evolution of monocots.</title>
        <authorList>
            <person name="Ma L."/>
            <person name="Liu K.W."/>
            <person name="Li Z."/>
            <person name="Hsiao Y.Y."/>
            <person name="Qi Y."/>
            <person name="Fu T."/>
            <person name="Tang G.D."/>
            <person name="Zhang D."/>
            <person name="Sun W.H."/>
            <person name="Liu D.K."/>
            <person name="Li Y."/>
            <person name="Chen G.Z."/>
            <person name="Liu X.D."/>
            <person name="Liao X.Y."/>
            <person name="Jiang Y.T."/>
            <person name="Yu X."/>
            <person name="Hao Y."/>
            <person name="Huang J."/>
            <person name="Zhao X.W."/>
            <person name="Ke S."/>
            <person name="Chen Y.Y."/>
            <person name="Wu W.L."/>
            <person name="Hsu J.L."/>
            <person name="Lin Y.F."/>
            <person name="Huang M.D."/>
            <person name="Li C.Y."/>
            <person name="Huang L."/>
            <person name="Wang Z.W."/>
            <person name="Zhao X."/>
            <person name="Zhong W.Y."/>
            <person name="Peng D.H."/>
            <person name="Ahmad S."/>
            <person name="Lan S."/>
            <person name="Zhang J.S."/>
            <person name="Tsai W.C."/>
            <person name="Van de Peer Y."/>
            <person name="Liu Z.J."/>
        </authorList>
    </citation>
    <scope>NUCLEOTIDE SEQUENCE</scope>
    <source>
        <strain evidence="2">SCP</strain>
    </source>
</reference>
<dbReference type="Proteomes" id="UP001179952">
    <property type="component" value="Unassembled WGS sequence"/>
</dbReference>
<keyword evidence="3" id="KW-1185">Reference proteome</keyword>
<accession>A0AAV9AIH1</accession>
<dbReference type="AlphaFoldDB" id="A0AAV9AIH1"/>
<organism evidence="2 3">
    <name type="scientific">Acorus gramineus</name>
    <name type="common">Dwarf sweet flag</name>
    <dbReference type="NCBI Taxonomy" id="55184"/>
    <lineage>
        <taxon>Eukaryota</taxon>
        <taxon>Viridiplantae</taxon>
        <taxon>Streptophyta</taxon>
        <taxon>Embryophyta</taxon>
        <taxon>Tracheophyta</taxon>
        <taxon>Spermatophyta</taxon>
        <taxon>Magnoliopsida</taxon>
        <taxon>Liliopsida</taxon>
        <taxon>Acoraceae</taxon>
        <taxon>Acorus</taxon>
    </lineage>
</organism>
<proteinExistence type="predicted"/>
<feature type="region of interest" description="Disordered" evidence="1">
    <location>
        <begin position="69"/>
        <end position="102"/>
    </location>
</feature>
<comment type="caution">
    <text evidence="2">The sequence shown here is derived from an EMBL/GenBank/DDBJ whole genome shotgun (WGS) entry which is preliminary data.</text>
</comment>
<reference evidence="2" key="2">
    <citation type="submission" date="2023-06" db="EMBL/GenBank/DDBJ databases">
        <authorList>
            <person name="Ma L."/>
            <person name="Liu K.-W."/>
            <person name="Li Z."/>
            <person name="Hsiao Y.-Y."/>
            <person name="Qi Y."/>
            <person name="Fu T."/>
            <person name="Tang G."/>
            <person name="Zhang D."/>
            <person name="Sun W.-H."/>
            <person name="Liu D.-K."/>
            <person name="Li Y."/>
            <person name="Chen G.-Z."/>
            <person name="Liu X.-D."/>
            <person name="Liao X.-Y."/>
            <person name="Jiang Y.-T."/>
            <person name="Yu X."/>
            <person name="Hao Y."/>
            <person name="Huang J."/>
            <person name="Zhao X.-W."/>
            <person name="Ke S."/>
            <person name="Chen Y.-Y."/>
            <person name="Wu W.-L."/>
            <person name="Hsu J.-L."/>
            <person name="Lin Y.-F."/>
            <person name="Huang M.-D."/>
            <person name="Li C.-Y."/>
            <person name="Huang L."/>
            <person name="Wang Z.-W."/>
            <person name="Zhao X."/>
            <person name="Zhong W.-Y."/>
            <person name="Peng D.-H."/>
            <person name="Ahmad S."/>
            <person name="Lan S."/>
            <person name="Zhang J.-S."/>
            <person name="Tsai W.-C."/>
            <person name="Van De Peer Y."/>
            <person name="Liu Z.-J."/>
        </authorList>
    </citation>
    <scope>NUCLEOTIDE SEQUENCE</scope>
    <source>
        <strain evidence="2">SCP</strain>
        <tissue evidence="2">Leaves</tissue>
    </source>
</reference>
<dbReference type="EMBL" id="JAUJYN010000009">
    <property type="protein sequence ID" value="KAK1263904.1"/>
    <property type="molecule type" value="Genomic_DNA"/>
</dbReference>
<evidence type="ECO:0000256" key="1">
    <source>
        <dbReference type="SAM" id="MobiDB-lite"/>
    </source>
</evidence>
<evidence type="ECO:0000313" key="2">
    <source>
        <dbReference type="EMBL" id="KAK1263904.1"/>
    </source>
</evidence>
<evidence type="ECO:0000313" key="3">
    <source>
        <dbReference type="Proteomes" id="UP001179952"/>
    </source>
</evidence>
<gene>
    <name evidence="2" type="ORF">QJS04_geneDACA017511</name>
</gene>